<protein>
    <submittedName>
        <fullName evidence="2">Proliferating cell nuclear antigen-like</fullName>
    </submittedName>
</protein>
<feature type="region of interest" description="Disordered" evidence="1">
    <location>
        <begin position="30"/>
        <end position="53"/>
    </location>
</feature>
<accession>A0A5B6X009</accession>
<organism evidence="2 3">
    <name type="scientific">Gossypium australe</name>
    <dbReference type="NCBI Taxonomy" id="47621"/>
    <lineage>
        <taxon>Eukaryota</taxon>
        <taxon>Viridiplantae</taxon>
        <taxon>Streptophyta</taxon>
        <taxon>Embryophyta</taxon>
        <taxon>Tracheophyta</taxon>
        <taxon>Spermatophyta</taxon>
        <taxon>Magnoliopsida</taxon>
        <taxon>eudicotyledons</taxon>
        <taxon>Gunneridae</taxon>
        <taxon>Pentapetalae</taxon>
        <taxon>rosids</taxon>
        <taxon>malvids</taxon>
        <taxon>Malvales</taxon>
        <taxon>Malvaceae</taxon>
        <taxon>Malvoideae</taxon>
        <taxon>Gossypium</taxon>
    </lineage>
</organism>
<dbReference type="Proteomes" id="UP000325315">
    <property type="component" value="Unassembled WGS sequence"/>
</dbReference>
<reference evidence="3" key="1">
    <citation type="journal article" date="2019" name="Plant Biotechnol. J.">
        <title>Genome sequencing of the Australian wild diploid species Gossypium australe highlights disease resistance and delayed gland morphogenesis.</title>
        <authorList>
            <person name="Cai Y."/>
            <person name="Cai X."/>
            <person name="Wang Q."/>
            <person name="Wang P."/>
            <person name="Zhang Y."/>
            <person name="Cai C."/>
            <person name="Xu Y."/>
            <person name="Wang K."/>
            <person name="Zhou Z."/>
            <person name="Wang C."/>
            <person name="Geng S."/>
            <person name="Li B."/>
            <person name="Dong Q."/>
            <person name="Hou Y."/>
            <person name="Wang H."/>
            <person name="Ai P."/>
            <person name="Liu Z."/>
            <person name="Yi F."/>
            <person name="Sun M."/>
            <person name="An G."/>
            <person name="Cheng J."/>
            <person name="Zhang Y."/>
            <person name="Shi Q."/>
            <person name="Xie Y."/>
            <person name="Shi X."/>
            <person name="Chang Y."/>
            <person name="Huang F."/>
            <person name="Chen Y."/>
            <person name="Hong S."/>
            <person name="Mi L."/>
            <person name="Sun Q."/>
            <person name="Zhang L."/>
            <person name="Zhou B."/>
            <person name="Peng R."/>
            <person name="Zhang X."/>
            <person name="Liu F."/>
        </authorList>
    </citation>
    <scope>NUCLEOTIDE SEQUENCE [LARGE SCALE GENOMIC DNA]</scope>
    <source>
        <strain evidence="3">cv. PA1801</strain>
    </source>
</reference>
<evidence type="ECO:0000313" key="3">
    <source>
        <dbReference type="Proteomes" id="UP000325315"/>
    </source>
</evidence>
<evidence type="ECO:0000313" key="2">
    <source>
        <dbReference type="EMBL" id="KAA3487063.1"/>
    </source>
</evidence>
<proteinExistence type="predicted"/>
<dbReference type="OrthoDB" id="10557616at2759"/>
<keyword evidence="3" id="KW-1185">Reference proteome</keyword>
<dbReference type="EMBL" id="SMMG02000001">
    <property type="protein sequence ID" value="KAA3487063.1"/>
    <property type="molecule type" value="Genomic_DNA"/>
</dbReference>
<name>A0A5B6X009_9ROSI</name>
<comment type="caution">
    <text evidence="2">The sequence shown here is derived from an EMBL/GenBank/DDBJ whole genome shotgun (WGS) entry which is preliminary data.</text>
</comment>
<evidence type="ECO:0000256" key="1">
    <source>
        <dbReference type="SAM" id="MobiDB-lite"/>
    </source>
</evidence>
<sequence>MEVFDEMVEKAKAIEETLVELPRSVVTKSGKRAFDHSGSSRGARCGIRPSQSEQQSSVVVVMVGHRELRDGRFVIILTIGIQVSVGSILRDVSDVVLESIS</sequence>
<gene>
    <name evidence="2" type="ORF">EPI10_030919</name>
</gene>
<dbReference type="AlphaFoldDB" id="A0A5B6X009"/>